<name>A0A0E9XHN4_ANGAN</name>
<accession>A0A0E9XHN4</accession>
<evidence type="ECO:0000256" key="1">
    <source>
        <dbReference type="SAM" id="MobiDB-lite"/>
    </source>
</evidence>
<dbReference type="AlphaFoldDB" id="A0A0E9XHN4"/>
<dbReference type="EMBL" id="GBXM01006388">
    <property type="protein sequence ID" value="JAI02190.1"/>
    <property type="molecule type" value="Transcribed_RNA"/>
</dbReference>
<reference evidence="2" key="2">
    <citation type="journal article" date="2015" name="Fish Shellfish Immunol.">
        <title>Early steps in the European eel (Anguilla anguilla)-Vibrio vulnificus interaction in the gills: Role of the RtxA13 toxin.</title>
        <authorList>
            <person name="Callol A."/>
            <person name="Pajuelo D."/>
            <person name="Ebbesson L."/>
            <person name="Teles M."/>
            <person name="MacKenzie S."/>
            <person name="Amaro C."/>
        </authorList>
    </citation>
    <scope>NUCLEOTIDE SEQUENCE</scope>
</reference>
<feature type="region of interest" description="Disordered" evidence="1">
    <location>
        <begin position="1"/>
        <end position="25"/>
    </location>
</feature>
<proteinExistence type="predicted"/>
<evidence type="ECO:0000313" key="2">
    <source>
        <dbReference type="EMBL" id="JAI02190.1"/>
    </source>
</evidence>
<organism evidence="2">
    <name type="scientific">Anguilla anguilla</name>
    <name type="common">European freshwater eel</name>
    <name type="synonym">Muraena anguilla</name>
    <dbReference type="NCBI Taxonomy" id="7936"/>
    <lineage>
        <taxon>Eukaryota</taxon>
        <taxon>Metazoa</taxon>
        <taxon>Chordata</taxon>
        <taxon>Craniata</taxon>
        <taxon>Vertebrata</taxon>
        <taxon>Euteleostomi</taxon>
        <taxon>Actinopterygii</taxon>
        <taxon>Neopterygii</taxon>
        <taxon>Teleostei</taxon>
        <taxon>Anguilliformes</taxon>
        <taxon>Anguillidae</taxon>
        <taxon>Anguilla</taxon>
    </lineage>
</organism>
<reference evidence="2" key="1">
    <citation type="submission" date="2014-11" db="EMBL/GenBank/DDBJ databases">
        <authorList>
            <person name="Amaro Gonzalez C."/>
        </authorList>
    </citation>
    <scope>NUCLEOTIDE SEQUENCE</scope>
</reference>
<protein>
    <submittedName>
        <fullName evidence="2">Uncharacterized protein</fullName>
    </submittedName>
</protein>
<sequence>MMGGGGGSFNIPKPNVTPPLLHLKA</sequence>